<feature type="transmembrane region" description="Helical" evidence="2">
    <location>
        <begin position="6"/>
        <end position="25"/>
    </location>
</feature>
<organism evidence="3">
    <name type="scientific">Tanacetum cinerariifolium</name>
    <name type="common">Dalmatian daisy</name>
    <name type="synonym">Chrysanthemum cinerariifolium</name>
    <dbReference type="NCBI Taxonomy" id="118510"/>
    <lineage>
        <taxon>Eukaryota</taxon>
        <taxon>Viridiplantae</taxon>
        <taxon>Streptophyta</taxon>
        <taxon>Embryophyta</taxon>
        <taxon>Tracheophyta</taxon>
        <taxon>Spermatophyta</taxon>
        <taxon>Magnoliopsida</taxon>
        <taxon>eudicotyledons</taxon>
        <taxon>Gunneridae</taxon>
        <taxon>Pentapetalae</taxon>
        <taxon>asterids</taxon>
        <taxon>campanulids</taxon>
        <taxon>Asterales</taxon>
        <taxon>Asteraceae</taxon>
        <taxon>Asteroideae</taxon>
        <taxon>Anthemideae</taxon>
        <taxon>Anthemidinae</taxon>
        <taxon>Tanacetum</taxon>
    </lineage>
</organism>
<comment type="caution">
    <text evidence="3">The sequence shown here is derived from an EMBL/GenBank/DDBJ whole genome shotgun (WGS) entry which is preliminary data.</text>
</comment>
<feature type="transmembrane region" description="Helical" evidence="2">
    <location>
        <begin position="182"/>
        <end position="200"/>
    </location>
</feature>
<gene>
    <name evidence="3" type="ORF">Tci_021305</name>
</gene>
<proteinExistence type="predicted"/>
<dbReference type="AlphaFoldDB" id="A0A6L2KKP6"/>
<protein>
    <submittedName>
        <fullName evidence="3">Phospholipase-like protein</fullName>
    </submittedName>
</protein>
<dbReference type="EMBL" id="BKCJ010002549">
    <property type="protein sequence ID" value="GEU49327.1"/>
    <property type="molecule type" value="Genomic_DNA"/>
</dbReference>
<keyword evidence="2" id="KW-0472">Membrane</keyword>
<accession>A0A6L2KKP6</accession>
<keyword evidence="2" id="KW-1133">Transmembrane helix</keyword>
<sequence length="580" mass="66930">EHLLVVNIVIVVIFLFIPVEIKYMIVESNLLSQDTCLYLPSSTVHNRLQQQLLFFNFDRKNVVFKGHSLHFSRPKFALLPVGLVVTNLDVLGVIEDEVMLGNLCDDGSVRLCLILALEVIFIGRLLTCPVDDSLFGLVENLEACNVFPWGEHVWTQLYDSIKNVVVKHSDTHYLGLKKDRNYVPTYTLTGFVFAFQVLVLERNDKLERLQFNEDLSRLIGDFVESLNILFQDLVDPHDSVEDIANEYLVDEELKLCLKEEERICSEQEKRIQQEKRLRLEEEKMLRLEQMLEMQSFLHVSTSLVESYKLLEELQDFELEKCKDLMKSISETQLKECFPVILEGAKVFDKKGIHPGDYTISFKLANNVPKQGGEIKSLRTMLSLKLTMVVFSIYVIFEVIYDGVFNLYPLRYDHGKILTLKLSKSMRMSFSKLLDMLSYKMECEIWGIFYSTPRSILEEGLTIVGDNFDMNKMYDMRKSLHDNWLYKGLSLDGPIDVGGQVYSVPLDFIGANLQVVLKKNKGRSMAKVTRKRKHQYYKKINMFKKVRGKRVSIEAGKGRLGGLVALNDHEVDDDPQLKSQV</sequence>
<dbReference type="PANTHER" id="PTHR48449:SF1">
    <property type="entry name" value="DUF1985 DOMAIN-CONTAINING PROTEIN"/>
    <property type="match status" value="1"/>
</dbReference>
<reference evidence="3" key="1">
    <citation type="journal article" date="2019" name="Sci. Rep.">
        <title>Draft genome of Tanacetum cinerariifolium, the natural source of mosquito coil.</title>
        <authorList>
            <person name="Yamashiro T."/>
            <person name="Shiraishi A."/>
            <person name="Satake H."/>
            <person name="Nakayama K."/>
        </authorList>
    </citation>
    <scope>NUCLEOTIDE SEQUENCE</scope>
</reference>
<dbReference type="PANTHER" id="PTHR48449">
    <property type="entry name" value="DUF1985 DOMAIN-CONTAINING PROTEIN"/>
    <property type="match status" value="1"/>
</dbReference>
<evidence type="ECO:0000313" key="3">
    <source>
        <dbReference type="EMBL" id="GEU49327.1"/>
    </source>
</evidence>
<feature type="coiled-coil region" evidence="1">
    <location>
        <begin position="257"/>
        <end position="290"/>
    </location>
</feature>
<name>A0A6L2KKP6_TANCI</name>
<evidence type="ECO:0000256" key="2">
    <source>
        <dbReference type="SAM" id="Phobius"/>
    </source>
</evidence>
<evidence type="ECO:0000256" key="1">
    <source>
        <dbReference type="SAM" id="Coils"/>
    </source>
</evidence>
<keyword evidence="2" id="KW-0812">Transmembrane</keyword>
<keyword evidence="1" id="KW-0175">Coiled coil</keyword>
<feature type="non-terminal residue" evidence="3">
    <location>
        <position position="1"/>
    </location>
</feature>